<evidence type="ECO:0000256" key="6">
    <source>
        <dbReference type="RuleBase" id="RU361145"/>
    </source>
</evidence>
<evidence type="ECO:0000256" key="3">
    <source>
        <dbReference type="ARBA" id="ARBA00022723"/>
    </source>
</evidence>
<keyword evidence="9" id="KW-1185">Reference proteome</keyword>
<comment type="similarity">
    <text evidence="1 6">Belongs to the ferritin family. Prokaryotic subfamily.</text>
</comment>
<dbReference type="CDD" id="cd01055">
    <property type="entry name" value="Nonheme_Ferritin"/>
    <property type="match status" value="1"/>
</dbReference>
<evidence type="ECO:0000256" key="4">
    <source>
        <dbReference type="ARBA" id="ARBA00023002"/>
    </source>
</evidence>
<dbReference type="EMBL" id="JBHUHZ010000003">
    <property type="protein sequence ID" value="MFD2164244.1"/>
    <property type="molecule type" value="Genomic_DNA"/>
</dbReference>
<comment type="caution">
    <text evidence="8">The sequence shown here is derived from an EMBL/GenBank/DDBJ whole genome shotgun (WGS) entry which is preliminary data.</text>
</comment>
<dbReference type="InterPro" id="IPR009040">
    <property type="entry name" value="Ferritin-like_diiron"/>
</dbReference>
<accession>A0ABW4ZRK0</accession>
<comment type="catalytic activity">
    <reaction evidence="6">
        <text>4 Fe(2+) + O2 + 6 H2O = 4 iron(III) oxide-hydroxide + 12 H(+)</text>
        <dbReference type="Rhea" id="RHEA:11972"/>
        <dbReference type="ChEBI" id="CHEBI:15377"/>
        <dbReference type="ChEBI" id="CHEBI:15378"/>
        <dbReference type="ChEBI" id="CHEBI:15379"/>
        <dbReference type="ChEBI" id="CHEBI:29033"/>
        <dbReference type="ChEBI" id="CHEBI:78619"/>
        <dbReference type="EC" id="1.16.3.2"/>
    </reaction>
</comment>
<dbReference type="PANTHER" id="PTHR11431:SF127">
    <property type="entry name" value="BACTERIAL NON-HEME FERRITIN"/>
    <property type="match status" value="1"/>
</dbReference>
<dbReference type="InterPro" id="IPR009078">
    <property type="entry name" value="Ferritin-like_SF"/>
</dbReference>
<comment type="subcellular location">
    <subcellularLocation>
        <location evidence="6">Cytoplasm</location>
    </subcellularLocation>
</comment>
<dbReference type="PANTHER" id="PTHR11431">
    <property type="entry name" value="FERRITIN"/>
    <property type="match status" value="1"/>
</dbReference>
<keyword evidence="6" id="KW-0963">Cytoplasm</keyword>
<dbReference type="Gene3D" id="1.20.1260.10">
    <property type="match status" value="1"/>
</dbReference>
<keyword evidence="3 6" id="KW-0479">Metal-binding</keyword>
<gene>
    <name evidence="8" type="ORF">ACFSJU_17675</name>
</gene>
<reference evidence="9" key="1">
    <citation type="journal article" date="2019" name="Int. J. Syst. Evol. Microbiol.">
        <title>The Global Catalogue of Microorganisms (GCM) 10K type strain sequencing project: providing services to taxonomists for standard genome sequencing and annotation.</title>
        <authorList>
            <consortium name="The Broad Institute Genomics Platform"/>
            <consortium name="The Broad Institute Genome Sequencing Center for Infectious Disease"/>
            <person name="Wu L."/>
            <person name="Ma J."/>
        </authorList>
    </citation>
    <scope>NUCLEOTIDE SEQUENCE [LARGE SCALE GENOMIC DNA]</scope>
    <source>
        <strain evidence="9">KCTC 42217</strain>
    </source>
</reference>
<comment type="function">
    <text evidence="6">Iron-storage protein.</text>
</comment>
<keyword evidence="2 6" id="KW-0409">Iron storage</keyword>
<evidence type="ECO:0000313" key="8">
    <source>
        <dbReference type="EMBL" id="MFD2164244.1"/>
    </source>
</evidence>
<organism evidence="8 9">
    <name type="scientific">Paradesertivirga mongoliensis</name>
    <dbReference type="NCBI Taxonomy" id="2100740"/>
    <lineage>
        <taxon>Bacteria</taxon>
        <taxon>Pseudomonadati</taxon>
        <taxon>Bacteroidota</taxon>
        <taxon>Sphingobacteriia</taxon>
        <taxon>Sphingobacteriales</taxon>
        <taxon>Sphingobacteriaceae</taxon>
        <taxon>Paradesertivirga</taxon>
    </lineage>
</organism>
<keyword evidence="5 6" id="KW-0408">Iron</keyword>
<protein>
    <recommendedName>
        <fullName evidence="6">Ferritin</fullName>
        <ecNumber evidence="6">1.16.3.2</ecNumber>
    </recommendedName>
</protein>
<evidence type="ECO:0000256" key="2">
    <source>
        <dbReference type="ARBA" id="ARBA00022434"/>
    </source>
</evidence>
<proteinExistence type="inferred from homology"/>
<dbReference type="PROSITE" id="PS50905">
    <property type="entry name" value="FERRITIN_LIKE"/>
    <property type="match status" value="1"/>
</dbReference>
<dbReference type="Proteomes" id="UP001597387">
    <property type="component" value="Unassembled WGS sequence"/>
</dbReference>
<dbReference type="InterPro" id="IPR041719">
    <property type="entry name" value="Ferritin_prok"/>
</dbReference>
<feature type="domain" description="Ferritin-like diiron" evidence="7">
    <location>
        <begin position="9"/>
        <end position="154"/>
    </location>
</feature>
<dbReference type="Pfam" id="PF00210">
    <property type="entry name" value="Ferritin"/>
    <property type="match status" value="1"/>
</dbReference>
<dbReference type="InterPro" id="IPR001519">
    <property type="entry name" value="Ferritin"/>
</dbReference>
<evidence type="ECO:0000313" key="9">
    <source>
        <dbReference type="Proteomes" id="UP001597387"/>
    </source>
</evidence>
<evidence type="ECO:0000259" key="7">
    <source>
        <dbReference type="PROSITE" id="PS50905"/>
    </source>
</evidence>
<dbReference type="EC" id="1.16.3.2" evidence="6"/>
<dbReference type="SUPFAM" id="SSF47240">
    <property type="entry name" value="Ferritin-like"/>
    <property type="match status" value="1"/>
</dbReference>
<evidence type="ECO:0000256" key="5">
    <source>
        <dbReference type="ARBA" id="ARBA00023004"/>
    </source>
</evidence>
<dbReference type="RefSeq" id="WP_255904283.1">
    <property type="nucleotide sequence ID" value="NZ_JAFMZO010000004.1"/>
</dbReference>
<name>A0ABW4ZRK0_9SPHI</name>
<sequence>MKDLLRLRTSLSEEIELLLNEQIKTEAYSSAVYLAMASYCNRNGFDYSAGYLENQSNEERGHMLKIFKYINDLGGRAISPEVVNIPQEFESFKGVFELALQQEIKVTSQLNRIADQCMRLKDYTTFEFIQWFLKEQIEEEYVARRILELFDVIGEEGTGRWQIDKQIPKVSYGESAGEE</sequence>
<dbReference type="InterPro" id="IPR012347">
    <property type="entry name" value="Ferritin-like"/>
</dbReference>
<dbReference type="InterPro" id="IPR008331">
    <property type="entry name" value="Ferritin_DPS_dom"/>
</dbReference>
<evidence type="ECO:0000256" key="1">
    <source>
        <dbReference type="ARBA" id="ARBA00006950"/>
    </source>
</evidence>
<keyword evidence="4" id="KW-0560">Oxidoreductase</keyword>